<dbReference type="RefSeq" id="XP_033570875.1">
    <property type="nucleotide sequence ID" value="XM_033721064.1"/>
</dbReference>
<accession>A0A6A6Y4Z0</accession>
<dbReference type="AlphaFoldDB" id="A0A6A6Y4Z0"/>
<proteinExistence type="predicted"/>
<dbReference type="GeneID" id="54461957"/>
<sequence>MPTLSRLIAIRISSRTASRFLRHCQVCKEFHDTPMITTRSHSFCLSASDAVSTPTASARPATLATRRI</sequence>
<name>A0A6A6Y4Z0_9PEZI</name>
<evidence type="ECO:0000313" key="3">
    <source>
        <dbReference type="RefSeq" id="XP_033570875.1"/>
    </source>
</evidence>
<dbReference type="Proteomes" id="UP000504636">
    <property type="component" value="Unplaced"/>
</dbReference>
<gene>
    <name evidence="1 3" type="ORF">BDZ99DRAFT_467649</name>
</gene>
<reference evidence="1 3" key="1">
    <citation type="journal article" date="2020" name="Stud. Mycol.">
        <title>101 Dothideomycetes genomes: a test case for predicting lifestyles and emergence of pathogens.</title>
        <authorList>
            <person name="Haridas S."/>
            <person name="Albert R."/>
            <person name="Binder M."/>
            <person name="Bloem J."/>
            <person name="Labutti K."/>
            <person name="Salamov A."/>
            <person name="Andreopoulos B."/>
            <person name="Baker S."/>
            <person name="Barry K."/>
            <person name="Bills G."/>
            <person name="Bluhm B."/>
            <person name="Cannon C."/>
            <person name="Castanera R."/>
            <person name="Culley D."/>
            <person name="Daum C."/>
            <person name="Ezra D."/>
            <person name="Gonzalez J."/>
            <person name="Henrissat B."/>
            <person name="Kuo A."/>
            <person name="Liang C."/>
            <person name="Lipzen A."/>
            <person name="Lutzoni F."/>
            <person name="Magnuson J."/>
            <person name="Mondo S."/>
            <person name="Nolan M."/>
            <person name="Ohm R."/>
            <person name="Pangilinan J."/>
            <person name="Park H.-J."/>
            <person name="Ramirez L."/>
            <person name="Alfaro M."/>
            <person name="Sun H."/>
            <person name="Tritt A."/>
            <person name="Yoshinaga Y."/>
            <person name="Zwiers L.-H."/>
            <person name="Turgeon B."/>
            <person name="Goodwin S."/>
            <person name="Spatafora J."/>
            <person name="Crous P."/>
            <person name="Grigoriev I."/>
        </authorList>
    </citation>
    <scope>NUCLEOTIDE SEQUENCE</scope>
    <source>
        <strain evidence="1 3">CBS 304.34</strain>
    </source>
</reference>
<organism evidence="1">
    <name type="scientific">Mytilinidion resinicola</name>
    <dbReference type="NCBI Taxonomy" id="574789"/>
    <lineage>
        <taxon>Eukaryota</taxon>
        <taxon>Fungi</taxon>
        <taxon>Dikarya</taxon>
        <taxon>Ascomycota</taxon>
        <taxon>Pezizomycotina</taxon>
        <taxon>Dothideomycetes</taxon>
        <taxon>Pleosporomycetidae</taxon>
        <taxon>Mytilinidiales</taxon>
        <taxon>Mytilinidiaceae</taxon>
        <taxon>Mytilinidion</taxon>
    </lineage>
</organism>
<dbReference type="EMBL" id="MU003715">
    <property type="protein sequence ID" value="KAF2803911.1"/>
    <property type="molecule type" value="Genomic_DNA"/>
</dbReference>
<dbReference type="SUPFAM" id="SSF57850">
    <property type="entry name" value="RING/U-box"/>
    <property type="match status" value="1"/>
</dbReference>
<evidence type="ECO:0000313" key="2">
    <source>
        <dbReference type="Proteomes" id="UP000504636"/>
    </source>
</evidence>
<feature type="non-terminal residue" evidence="1">
    <location>
        <position position="68"/>
    </location>
</feature>
<reference evidence="3" key="2">
    <citation type="submission" date="2020-04" db="EMBL/GenBank/DDBJ databases">
        <authorList>
            <consortium name="NCBI Genome Project"/>
        </authorList>
    </citation>
    <scope>NUCLEOTIDE SEQUENCE</scope>
    <source>
        <strain evidence="3">CBS 304.34</strain>
    </source>
</reference>
<evidence type="ECO:0000313" key="1">
    <source>
        <dbReference type="EMBL" id="KAF2803911.1"/>
    </source>
</evidence>
<protein>
    <submittedName>
        <fullName evidence="1 3">Uncharacterized protein</fullName>
    </submittedName>
</protein>
<reference evidence="3" key="3">
    <citation type="submission" date="2025-04" db="UniProtKB">
        <authorList>
            <consortium name="RefSeq"/>
        </authorList>
    </citation>
    <scope>IDENTIFICATION</scope>
    <source>
        <strain evidence="3">CBS 304.34</strain>
    </source>
</reference>
<keyword evidence="2" id="KW-1185">Reference proteome</keyword>
<dbReference type="OrthoDB" id="9049620at2759"/>